<dbReference type="InterPro" id="IPR009079">
    <property type="entry name" value="4_helix_cytokine-like_core"/>
</dbReference>
<dbReference type="GeneID" id="171406"/>
<feature type="chain" id="PRO_5014234061" evidence="8">
    <location>
        <begin position="31"/>
        <end position="241"/>
    </location>
</feature>
<evidence type="ECO:0000256" key="8">
    <source>
        <dbReference type="SAM" id="SignalP"/>
    </source>
</evidence>
<organism evidence="9">
    <name type="scientific">Rattus norvegicus</name>
    <name type="common">Rat</name>
    <dbReference type="NCBI Taxonomy" id="10116"/>
    <lineage>
        <taxon>Eukaryota</taxon>
        <taxon>Metazoa</taxon>
        <taxon>Chordata</taxon>
        <taxon>Craniata</taxon>
        <taxon>Vertebrata</taxon>
        <taxon>Euteleostomi</taxon>
        <taxon>Mammalia</taxon>
        <taxon>Eutheria</taxon>
        <taxon>Euarchontoglires</taxon>
        <taxon>Glires</taxon>
        <taxon>Rodentia</taxon>
        <taxon>Myomorpha</taxon>
        <taxon>Muroidea</taxon>
        <taxon>Muridae</taxon>
        <taxon>Murinae</taxon>
        <taxon>Rattus</taxon>
    </lineage>
</organism>
<feature type="signal peptide" evidence="8">
    <location>
        <begin position="1"/>
        <end position="30"/>
    </location>
</feature>
<reference evidence="9" key="3">
    <citation type="journal article" date="2015" name="Genom Data">
        <title>Third party data gene data set of eutherian growth hormone genes.</title>
        <authorList>
            <person name="Premzl M."/>
        </authorList>
    </citation>
    <scope>NUCLEOTIDE SEQUENCE</scope>
</reference>
<dbReference type="GO" id="GO:0005179">
    <property type="term" value="F:hormone activity"/>
    <property type="evidence" value="ECO:0007669"/>
    <property type="project" value="UniProtKB-KW"/>
</dbReference>
<name>A0A0M6L0Y1_RAT</name>
<dbReference type="RGD" id="619862">
    <property type="gene designation" value="Prl8a9"/>
</dbReference>
<keyword evidence="7" id="KW-0325">Glycoprotein</keyword>
<evidence type="ECO:0000256" key="3">
    <source>
        <dbReference type="ARBA" id="ARBA00022525"/>
    </source>
</evidence>
<accession>A0A0M6L0Y1</accession>
<dbReference type="Gene3D" id="1.20.1250.10">
    <property type="match status" value="1"/>
</dbReference>
<dbReference type="KEGG" id="rno:171406"/>
<dbReference type="SUPFAM" id="SSF47266">
    <property type="entry name" value="4-helical cytokines"/>
    <property type="match status" value="1"/>
</dbReference>
<dbReference type="PANTHER" id="PTHR11417:SF71">
    <property type="entry name" value="PROLACTIN-8A9"/>
    <property type="match status" value="1"/>
</dbReference>
<dbReference type="SMR" id="A0A0M6L0Y1"/>
<evidence type="ECO:0000313" key="10">
    <source>
        <dbReference type="EMBL" id="EDL98411.1"/>
    </source>
</evidence>
<reference evidence="9" key="5">
    <citation type="journal article" date="2019" name="Gene Rep">
        <title>Eutherian third-party data gene collections.</title>
        <authorList>
            <person name="Premzl M."/>
        </authorList>
    </citation>
    <scope>NUCLEOTIDE SEQUENCE</scope>
</reference>
<dbReference type="CDD" id="cd10288">
    <property type="entry name" value="prolactin_like"/>
    <property type="match status" value="1"/>
</dbReference>
<reference evidence="10" key="2">
    <citation type="submission" date="2005-07" db="EMBL/GenBank/DDBJ databases">
        <authorList>
            <person name="Mural R.J."/>
            <person name="Li P.W."/>
            <person name="Adams M.D."/>
            <person name="Amanatides P.G."/>
            <person name="Baden-Tillson H."/>
            <person name="Barnstead M."/>
            <person name="Chin S.H."/>
            <person name="Dew I."/>
            <person name="Evans C.A."/>
            <person name="Ferriera S."/>
            <person name="Flanigan M."/>
            <person name="Fosler C."/>
            <person name="Glodek A."/>
            <person name="Gu Z."/>
            <person name="Holt R.A."/>
            <person name="Jennings D."/>
            <person name="Kraft C.L."/>
            <person name="Lu F."/>
            <person name="Nguyen T."/>
            <person name="Nusskern D.R."/>
            <person name="Pfannkoch C.M."/>
            <person name="Sitter C."/>
            <person name="Sutton G.G."/>
            <person name="Venter J.C."/>
            <person name="Wang Z."/>
            <person name="Woodage T."/>
            <person name="Zheng X.H."/>
            <person name="Zhong F."/>
        </authorList>
    </citation>
    <scope>NUCLEOTIDE SEQUENCE</scope>
    <source>
        <strain evidence="10">BN</strain>
    </source>
</reference>
<evidence type="ECO:0000256" key="1">
    <source>
        <dbReference type="ARBA" id="ARBA00004613"/>
    </source>
</evidence>
<dbReference type="Pfam" id="PF00103">
    <property type="entry name" value="Hormone_1"/>
    <property type="match status" value="1"/>
</dbReference>
<keyword evidence="6" id="KW-1015">Disulfide bond</keyword>
<dbReference type="AlphaFoldDB" id="A0A0M6L0Y1"/>
<evidence type="ECO:0000313" key="11">
    <source>
        <dbReference type="RGD" id="619862"/>
    </source>
</evidence>
<comment type="subcellular location">
    <subcellularLocation>
        <location evidence="1">Secreted</location>
    </subcellularLocation>
</comment>
<keyword evidence="3" id="KW-0964">Secreted</keyword>
<dbReference type="EMBL" id="CH473977">
    <property type="protein sequence ID" value="EDL98411.1"/>
    <property type="molecule type" value="Genomic_DNA"/>
</dbReference>
<reference evidence="9" key="4">
    <citation type="journal article" date="2016" name="Data Brief">
        <title>Curated eutherian third party data gene data sets.</title>
        <authorList>
            <person name="Premzl M."/>
        </authorList>
    </citation>
    <scope>NUCLEOTIDE SEQUENCE</scope>
</reference>
<gene>
    <name evidence="11" type="primary">Prl8a9</name>
    <name evidence="9" type="synonym">Ghd9</name>
    <name evidence="10" type="synonym">Prlpc2</name>
    <name evidence="10" type="ORF">rCG_43887</name>
</gene>
<dbReference type="OMA" id="NCIYNET"/>
<protein>
    <submittedName>
        <fullName evidence="9">Growth hormone d9</fullName>
    </submittedName>
    <submittedName>
        <fullName evidence="10">Prolactin-like protein C 2, isoform CRA_a</fullName>
    </submittedName>
</protein>
<dbReference type="ExpressionAtlas" id="A0A0M6L0Y1">
    <property type="expression patterns" value="baseline and differential"/>
</dbReference>
<dbReference type="Proteomes" id="UP000234681">
    <property type="component" value="Chromosome 17"/>
</dbReference>
<evidence type="ECO:0000256" key="2">
    <source>
        <dbReference type="ARBA" id="ARBA00008474"/>
    </source>
</evidence>
<comment type="similarity">
    <text evidence="2">Belongs to the somatotropin/prolactin family.</text>
</comment>
<evidence type="ECO:0000256" key="5">
    <source>
        <dbReference type="ARBA" id="ARBA00022729"/>
    </source>
</evidence>
<evidence type="ECO:0000256" key="6">
    <source>
        <dbReference type="ARBA" id="ARBA00023157"/>
    </source>
</evidence>
<dbReference type="GO" id="GO:0005576">
    <property type="term" value="C:extracellular region"/>
    <property type="evidence" value="ECO:0007669"/>
    <property type="project" value="UniProtKB-SubCell"/>
</dbReference>
<dbReference type="FunFam" id="1.20.1250.10:FF:000036">
    <property type="entry name" value="Growth hormone d15"/>
    <property type="match status" value="1"/>
</dbReference>
<proteinExistence type="evidence at transcript level"/>
<evidence type="ECO:0000256" key="4">
    <source>
        <dbReference type="ARBA" id="ARBA00022702"/>
    </source>
</evidence>
<evidence type="ECO:0000256" key="7">
    <source>
        <dbReference type="ARBA" id="ARBA00023180"/>
    </source>
</evidence>
<reference evidence="10" key="1">
    <citation type="journal article" date="2005" name="Genome Res.">
        <title>Gene and alternative splicing annotation with AIR.</title>
        <authorList>
            <person name="Florea L."/>
            <person name="Di Francesco V."/>
            <person name="Miller J."/>
            <person name="Turner R."/>
            <person name="Yao A."/>
            <person name="Harris M."/>
            <person name="Walenz B."/>
            <person name="Mobarry C."/>
            <person name="Merkulov G.V."/>
            <person name="Charlab R."/>
            <person name="Dew I."/>
            <person name="Deng Z."/>
            <person name="Istrail S."/>
            <person name="Li P."/>
            <person name="Sutton G."/>
        </authorList>
    </citation>
    <scope>NUCLEOTIDE SEQUENCE</scope>
    <source>
        <strain evidence="10">BN</strain>
    </source>
</reference>
<dbReference type="OrthoDB" id="9604840at2759"/>
<keyword evidence="5 8" id="KW-0732">Signal</keyword>
<dbReference type="RefSeq" id="NP_599212.1">
    <property type="nucleotide sequence ID" value="NM_134385.2"/>
</dbReference>
<keyword evidence="4" id="KW-0372">Hormone</keyword>
<dbReference type="InterPro" id="IPR001400">
    <property type="entry name" value="Somatotropin/Prolactin"/>
</dbReference>
<sequence>MELPLSQAQFSGTFLMLAVSNMLLWEKVSSIPACLAEEGGCWNPIVETFNSAMQRGETLRNLADQLYTELYHNQFSSEQFLALNSKLIRRDKTAVRAGTYCHSTLSNSPDGETKHADVETEKYLKMLINFVGAWISPLYHLVIELSAMQDVPETILSKAKDIEENKRELLDDLKWILTKVYPTAEMKEEFPSWEHLSFLKSSNKDSKFLAMFNLSKCIYNETYYILFYLRTLKCHITGKDC</sequence>
<dbReference type="PANTHER" id="PTHR11417">
    <property type="entry name" value="SOMATOTROPIN,PROLACTIN"/>
    <property type="match status" value="1"/>
</dbReference>
<dbReference type="CTD" id="67310"/>
<evidence type="ECO:0000313" key="9">
    <source>
        <dbReference type="EMBL" id="CDW51449.1"/>
    </source>
</evidence>
<dbReference type="EMBL" id="LM644202">
    <property type="protein sequence ID" value="CDW51449.1"/>
    <property type="molecule type" value="mRNA"/>
</dbReference>